<comment type="caution">
    <text evidence="1">The sequence shown here is derived from an EMBL/GenBank/DDBJ whole genome shotgun (WGS) entry which is preliminary data.</text>
</comment>
<evidence type="ECO:0000313" key="2">
    <source>
        <dbReference type="Proteomes" id="UP000228859"/>
    </source>
</evidence>
<dbReference type="RefSeq" id="WP_294894271.1">
    <property type="nucleotide sequence ID" value="NZ_DLUI01000137.1"/>
</dbReference>
<organism evidence="1 2">
    <name type="scientific">Sulfuricurvum kujiense</name>
    <dbReference type="NCBI Taxonomy" id="148813"/>
    <lineage>
        <taxon>Bacteria</taxon>
        <taxon>Pseudomonadati</taxon>
        <taxon>Campylobacterota</taxon>
        <taxon>Epsilonproteobacteria</taxon>
        <taxon>Campylobacterales</taxon>
        <taxon>Sulfurimonadaceae</taxon>
        <taxon>Sulfuricurvum</taxon>
    </lineage>
</organism>
<reference evidence="1 2" key="1">
    <citation type="journal article" date="2017" name="Front. Microbiol.">
        <title>Comparative Genomic Analysis of the Class Epsilonproteobacteria and Proposed Reclassification to Epsilonbacteraeota (phyl. nov.).</title>
        <authorList>
            <person name="Waite D.W."/>
            <person name="Vanwonterghem I."/>
            <person name="Rinke C."/>
            <person name="Parks D.H."/>
            <person name="Zhang Y."/>
            <person name="Takai K."/>
            <person name="Sievert S.M."/>
            <person name="Simon J."/>
            <person name="Campbell B.J."/>
            <person name="Hanson T.E."/>
            <person name="Woyke T."/>
            <person name="Klotz M.G."/>
            <person name="Hugenholtz P."/>
        </authorList>
    </citation>
    <scope>NUCLEOTIDE SEQUENCE [LARGE SCALE GENOMIC DNA]</scope>
    <source>
        <strain evidence="1">UBA12443</strain>
    </source>
</reference>
<evidence type="ECO:0008006" key="3">
    <source>
        <dbReference type="Google" id="ProtNLM"/>
    </source>
</evidence>
<gene>
    <name evidence="1" type="ORF">CFH83_09495</name>
</gene>
<sequence>MRILLLLLIGFLFAKADESFLMQTHIRMLPKIMALDTRLASKAPSSKLILAIVYDTNKKANAQLIANEMNTIHNGKVSNFSFTALPVSVDELMTRKEITFVYSIQHTTAPSIKKIAAWGIANTVPTFSYDVNDMEFGILGSIAIERSTIIYINKNTLKEGKYRFNDTLFQIARLVE</sequence>
<accession>A0A2D3W8U1</accession>
<dbReference type="EMBL" id="DLUI01000137">
    <property type="protein sequence ID" value="DAB37751.1"/>
    <property type="molecule type" value="Genomic_DNA"/>
</dbReference>
<protein>
    <recommendedName>
        <fullName evidence="3">YfiR family protein</fullName>
    </recommendedName>
</protein>
<dbReference type="AlphaFoldDB" id="A0A2D3W8U1"/>
<proteinExistence type="predicted"/>
<evidence type="ECO:0000313" key="1">
    <source>
        <dbReference type="EMBL" id="DAB37751.1"/>
    </source>
</evidence>
<name>A0A2D3W8U1_9BACT</name>
<dbReference type="Proteomes" id="UP000228859">
    <property type="component" value="Unassembled WGS sequence"/>
</dbReference>